<dbReference type="EMBL" id="JAFCIX010000501">
    <property type="protein sequence ID" value="KAH6588559.1"/>
    <property type="molecule type" value="Genomic_DNA"/>
</dbReference>
<keyword evidence="14" id="KW-1185">Reference proteome</keyword>
<reference evidence="13 14" key="1">
    <citation type="submission" date="2021-02" db="EMBL/GenBank/DDBJ databases">
        <title>Variation within the Batrachochytrium salamandrivorans European outbreak.</title>
        <authorList>
            <person name="Kelly M."/>
            <person name="Pasmans F."/>
            <person name="Shea T.P."/>
            <person name="Munoz J.F."/>
            <person name="Carranza S."/>
            <person name="Cuomo C.A."/>
            <person name="Martel A."/>
        </authorList>
    </citation>
    <scope>NUCLEOTIDE SEQUENCE [LARGE SCALE GENOMIC DNA]</scope>
    <source>
        <strain evidence="13 14">AMFP18/2</strain>
    </source>
</reference>
<name>A0ABQ8EXV0_9FUNG</name>
<evidence type="ECO:0000256" key="1">
    <source>
        <dbReference type="ARBA" id="ARBA00004443"/>
    </source>
</evidence>
<comment type="caution">
    <text evidence="13">The sequence shown here is derived from an EMBL/GenBank/DDBJ whole genome shotgun (WGS) entry which is preliminary data.</text>
</comment>
<evidence type="ECO:0000256" key="7">
    <source>
        <dbReference type="ARBA" id="ARBA00022982"/>
    </source>
</evidence>
<dbReference type="PANTHER" id="PTHR12868">
    <property type="entry name" value="NADH-UBIQUINONE OXIDOREDUCTASE B22 SUBUNIT"/>
    <property type="match status" value="1"/>
</dbReference>
<comment type="subcellular location">
    <subcellularLocation>
        <location evidence="1">Mitochondrion inner membrane</location>
        <topology evidence="1">Peripheral membrane protein</topology>
        <orientation evidence="1">Matrix side</orientation>
    </subcellularLocation>
</comment>
<keyword evidence="8" id="KW-0007">Acetylation</keyword>
<dbReference type="Proteomes" id="UP001648503">
    <property type="component" value="Unassembled WGS sequence"/>
</dbReference>
<keyword evidence="9" id="KW-0496">Mitochondrion</keyword>
<comment type="similarity">
    <text evidence="2">Belongs to the complex I LYR family.</text>
</comment>
<evidence type="ECO:0000256" key="6">
    <source>
        <dbReference type="ARBA" id="ARBA00022792"/>
    </source>
</evidence>
<evidence type="ECO:0000256" key="10">
    <source>
        <dbReference type="ARBA" id="ARBA00023136"/>
    </source>
</evidence>
<evidence type="ECO:0000256" key="11">
    <source>
        <dbReference type="ARBA" id="ARBA00030192"/>
    </source>
</evidence>
<sequence>MGSSIVPQILTSAHTRYVKGIYRRSLRLCESWYWQREEQREMCVKLRALFDNDKLLTNPKEIELALLNAERLISANAHPTPYIAPTGFNGTSWERNYPVPEELIRRGVMPVDNC</sequence>
<evidence type="ECO:0000256" key="3">
    <source>
        <dbReference type="ARBA" id="ARBA00018684"/>
    </source>
</evidence>
<keyword evidence="4" id="KW-0813">Transport</keyword>
<gene>
    <name evidence="13" type="ORF">BASA50_010687</name>
</gene>
<keyword evidence="10" id="KW-0472">Membrane</keyword>
<organism evidence="13 14">
    <name type="scientific">Batrachochytrium salamandrivorans</name>
    <dbReference type="NCBI Taxonomy" id="1357716"/>
    <lineage>
        <taxon>Eukaryota</taxon>
        <taxon>Fungi</taxon>
        <taxon>Fungi incertae sedis</taxon>
        <taxon>Chytridiomycota</taxon>
        <taxon>Chytridiomycota incertae sedis</taxon>
        <taxon>Chytridiomycetes</taxon>
        <taxon>Rhizophydiales</taxon>
        <taxon>Rhizophydiales incertae sedis</taxon>
        <taxon>Batrachochytrium</taxon>
    </lineage>
</organism>
<dbReference type="InterPro" id="IPR045292">
    <property type="entry name" value="Complex1_LYR_NDUFB9_LYRM3"/>
</dbReference>
<evidence type="ECO:0000313" key="13">
    <source>
        <dbReference type="EMBL" id="KAH6588559.1"/>
    </source>
</evidence>
<evidence type="ECO:0000256" key="9">
    <source>
        <dbReference type="ARBA" id="ARBA00023128"/>
    </source>
</evidence>
<protein>
    <recommendedName>
        <fullName evidence="3">NADH dehydrogenase [ubiquinone] 1 beta subcomplex subunit 9</fullName>
    </recommendedName>
    <alternativeName>
        <fullName evidence="11">Complex I-B22</fullName>
    </alternativeName>
    <alternativeName>
        <fullName evidence="12">NADH-ubiquinone oxidoreductase B22 subunit</fullName>
    </alternativeName>
</protein>
<keyword evidence="5" id="KW-0679">Respiratory chain</keyword>
<keyword evidence="7" id="KW-0249">Electron transport</keyword>
<proteinExistence type="inferred from homology"/>
<dbReference type="InterPro" id="IPR033034">
    <property type="entry name" value="NDUFB9"/>
</dbReference>
<dbReference type="PANTHER" id="PTHR12868:SF0">
    <property type="entry name" value="NADH DEHYDROGENASE [UBIQUINONE] 1 BETA SUBCOMPLEX SUBUNIT 9"/>
    <property type="match status" value="1"/>
</dbReference>
<dbReference type="CDD" id="cd20263">
    <property type="entry name" value="Complex1_LYR_NDUFB9_LYRM3"/>
    <property type="match status" value="1"/>
</dbReference>
<keyword evidence="6" id="KW-0999">Mitochondrion inner membrane</keyword>
<evidence type="ECO:0000256" key="2">
    <source>
        <dbReference type="ARBA" id="ARBA00009508"/>
    </source>
</evidence>
<accession>A0ABQ8EXV0</accession>
<evidence type="ECO:0000256" key="12">
    <source>
        <dbReference type="ARBA" id="ARBA00032528"/>
    </source>
</evidence>
<evidence type="ECO:0000256" key="5">
    <source>
        <dbReference type="ARBA" id="ARBA00022660"/>
    </source>
</evidence>
<evidence type="ECO:0000256" key="4">
    <source>
        <dbReference type="ARBA" id="ARBA00022448"/>
    </source>
</evidence>
<evidence type="ECO:0000313" key="14">
    <source>
        <dbReference type="Proteomes" id="UP001648503"/>
    </source>
</evidence>
<evidence type="ECO:0000256" key="8">
    <source>
        <dbReference type="ARBA" id="ARBA00022990"/>
    </source>
</evidence>